<dbReference type="InterPro" id="IPR013024">
    <property type="entry name" value="GGCT-like"/>
</dbReference>
<dbReference type="SUPFAM" id="SSF110857">
    <property type="entry name" value="Gamma-glutamyl cyclotransferase-like"/>
    <property type="match status" value="1"/>
</dbReference>
<accession>A0AAJ0M226</accession>
<evidence type="ECO:0000313" key="4">
    <source>
        <dbReference type="Proteomes" id="UP001273166"/>
    </source>
</evidence>
<feature type="compositionally biased region" description="Low complexity" evidence="1">
    <location>
        <begin position="35"/>
        <end position="44"/>
    </location>
</feature>
<dbReference type="Proteomes" id="UP001273166">
    <property type="component" value="Unassembled WGS sequence"/>
</dbReference>
<feature type="domain" description="Gamma-glutamylcyclotransferase AIG2-like" evidence="2">
    <location>
        <begin position="82"/>
        <end position="176"/>
    </location>
</feature>
<comment type="caution">
    <text evidence="3">The sequence shown here is derived from an EMBL/GenBank/DDBJ whole genome shotgun (WGS) entry which is preliminary data.</text>
</comment>
<dbReference type="AlphaFoldDB" id="A0AAJ0M226"/>
<dbReference type="GeneID" id="87889564"/>
<protein>
    <recommendedName>
        <fullName evidence="2">Gamma-glutamylcyclotransferase AIG2-like domain-containing protein</fullName>
    </recommendedName>
</protein>
<gene>
    <name evidence="3" type="ORF">B0T15DRAFT_567797</name>
</gene>
<feature type="region of interest" description="Disordered" evidence="1">
    <location>
        <begin position="1"/>
        <end position="55"/>
    </location>
</feature>
<dbReference type="CDD" id="cd06661">
    <property type="entry name" value="GGCT_like"/>
    <property type="match status" value="1"/>
</dbReference>
<proteinExistence type="predicted"/>
<dbReference type="InterPro" id="IPR036568">
    <property type="entry name" value="GGCT-like_sf"/>
</dbReference>
<feature type="compositionally biased region" description="Pro residues" evidence="1">
    <location>
        <begin position="25"/>
        <end position="34"/>
    </location>
</feature>
<dbReference type="RefSeq" id="XP_062721843.1">
    <property type="nucleotide sequence ID" value="XM_062870735.1"/>
</dbReference>
<reference evidence="3" key="2">
    <citation type="submission" date="2023-06" db="EMBL/GenBank/DDBJ databases">
        <authorList>
            <consortium name="Lawrence Berkeley National Laboratory"/>
            <person name="Mondo S.J."/>
            <person name="Hensen N."/>
            <person name="Bonometti L."/>
            <person name="Westerberg I."/>
            <person name="Brannstrom I.O."/>
            <person name="Guillou S."/>
            <person name="Cros-Aarteil S."/>
            <person name="Calhoun S."/>
            <person name="Haridas S."/>
            <person name="Kuo A."/>
            <person name="Pangilinan J."/>
            <person name="Riley R."/>
            <person name="Labutti K."/>
            <person name="Andreopoulos B."/>
            <person name="Lipzen A."/>
            <person name="Chen C."/>
            <person name="Yanf M."/>
            <person name="Daum C."/>
            <person name="Ng V."/>
            <person name="Clum A."/>
            <person name="Steindorff A."/>
            <person name="Ohm R."/>
            <person name="Martin F."/>
            <person name="Silar P."/>
            <person name="Natvig D."/>
            <person name="Lalanne C."/>
            <person name="Gautier V."/>
            <person name="Ament-Velasquez S.L."/>
            <person name="Kruys A."/>
            <person name="Hutchinson M.I."/>
            <person name="Powell A.J."/>
            <person name="Barry K."/>
            <person name="Miller A.N."/>
            <person name="Grigoriev I.V."/>
            <person name="Debuchy R."/>
            <person name="Gladieux P."/>
            <person name="Thoren M.H."/>
            <person name="Johannesson H."/>
        </authorList>
    </citation>
    <scope>NUCLEOTIDE SEQUENCE</scope>
    <source>
        <strain evidence="3">CBS 333.67</strain>
    </source>
</reference>
<evidence type="ECO:0000256" key="1">
    <source>
        <dbReference type="SAM" id="MobiDB-lite"/>
    </source>
</evidence>
<dbReference type="Gene3D" id="3.10.490.10">
    <property type="entry name" value="Gamma-glutamyl cyclotransferase-like"/>
    <property type="match status" value="1"/>
</dbReference>
<sequence length="211" mass="23336">MSGPETSLSSSASAEPPANSVTTTCPPPPPPLPPLLASARAAPPVDDNSRPSPFLEKLDSMPANYVFELPEEPPYIYTPSYYFFYGTLMNPDILKGAEIYGYSLSNWGQYKALVDGEPSAVVTGCAYMVQSVEEEFKLAYYETNAYELALCEIYFTDAPSGKENEEPVVGRTFKYAGDAEALKDGRFDRTLWELQMGRRLPPAWRTKTDEA</sequence>
<keyword evidence="4" id="KW-1185">Reference proteome</keyword>
<evidence type="ECO:0000313" key="3">
    <source>
        <dbReference type="EMBL" id="KAK3306063.1"/>
    </source>
</evidence>
<dbReference type="InterPro" id="IPR009288">
    <property type="entry name" value="AIG2-like_dom"/>
</dbReference>
<feature type="compositionally biased region" description="Low complexity" evidence="1">
    <location>
        <begin position="1"/>
        <end position="20"/>
    </location>
</feature>
<name>A0AAJ0M226_9PEZI</name>
<dbReference type="EMBL" id="JAUDZG010000004">
    <property type="protein sequence ID" value="KAK3306063.1"/>
    <property type="molecule type" value="Genomic_DNA"/>
</dbReference>
<reference evidence="3" key="1">
    <citation type="journal article" date="2023" name="Mol. Phylogenet. Evol.">
        <title>Genome-scale phylogeny and comparative genomics of the fungal order Sordariales.</title>
        <authorList>
            <person name="Hensen N."/>
            <person name="Bonometti L."/>
            <person name="Westerberg I."/>
            <person name="Brannstrom I.O."/>
            <person name="Guillou S."/>
            <person name="Cros-Aarteil S."/>
            <person name="Calhoun S."/>
            <person name="Haridas S."/>
            <person name="Kuo A."/>
            <person name="Mondo S."/>
            <person name="Pangilinan J."/>
            <person name="Riley R."/>
            <person name="LaButti K."/>
            <person name="Andreopoulos B."/>
            <person name="Lipzen A."/>
            <person name="Chen C."/>
            <person name="Yan M."/>
            <person name="Daum C."/>
            <person name="Ng V."/>
            <person name="Clum A."/>
            <person name="Steindorff A."/>
            <person name="Ohm R.A."/>
            <person name="Martin F."/>
            <person name="Silar P."/>
            <person name="Natvig D.O."/>
            <person name="Lalanne C."/>
            <person name="Gautier V."/>
            <person name="Ament-Velasquez S.L."/>
            <person name="Kruys A."/>
            <person name="Hutchinson M.I."/>
            <person name="Powell A.J."/>
            <person name="Barry K."/>
            <person name="Miller A.N."/>
            <person name="Grigoriev I.V."/>
            <person name="Debuchy R."/>
            <person name="Gladieux P."/>
            <person name="Hiltunen Thoren M."/>
            <person name="Johannesson H."/>
        </authorList>
    </citation>
    <scope>NUCLEOTIDE SEQUENCE</scope>
    <source>
        <strain evidence="3">CBS 333.67</strain>
    </source>
</reference>
<organism evidence="3 4">
    <name type="scientific">Chaetomium strumarium</name>
    <dbReference type="NCBI Taxonomy" id="1170767"/>
    <lineage>
        <taxon>Eukaryota</taxon>
        <taxon>Fungi</taxon>
        <taxon>Dikarya</taxon>
        <taxon>Ascomycota</taxon>
        <taxon>Pezizomycotina</taxon>
        <taxon>Sordariomycetes</taxon>
        <taxon>Sordariomycetidae</taxon>
        <taxon>Sordariales</taxon>
        <taxon>Chaetomiaceae</taxon>
        <taxon>Chaetomium</taxon>
    </lineage>
</organism>
<dbReference type="Pfam" id="PF06094">
    <property type="entry name" value="GGACT"/>
    <property type="match status" value="1"/>
</dbReference>
<evidence type="ECO:0000259" key="2">
    <source>
        <dbReference type="Pfam" id="PF06094"/>
    </source>
</evidence>